<evidence type="ECO:0000313" key="3">
    <source>
        <dbReference type="EMBL" id="TNJ38694.1"/>
    </source>
</evidence>
<dbReference type="PANTHER" id="PTHR30160">
    <property type="entry name" value="TETRAACYLDISACCHARIDE 4'-KINASE-RELATED"/>
    <property type="match status" value="1"/>
</dbReference>
<dbReference type="InterPro" id="IPR051199">
    <property type="entry name" value="LPS_LOS_Heptosyltrfase"/>
</dbReference>
<dbReference type="RefSeq" id="WP_139457050.1">
    <property type="nucleotide sequence ID" value="NZ_VDCH01000014.1"/>
</dbReference>
<dbReference type="Pfam" id="PF01075">
    <property type="entry name" value="Glyco_transf_9"/>
    <property type="match status" value="1"/>
</dbReference>
<evidence type="ECO:0000256" key="2">
    <source>
        <dbReference type="ARBA" id="ARBA00022679"/>
    </source>
</evidence>
<dbReference type="CDD" id="cd03789">
    <property type="entry name" value="GT9_LPS_heptosyltransferase"/>
    <property type="match status" value="1"/>
</dbReference>
<dbReference type="SUPFAM" id="SSF53756">
    <property type="entry name" value="UDP-Glycosyltransferase/glycogen phosphorylase"/>
    <property type="match status" value="1"/>
</dbReference>
<dbReference type="EMBL" id="VDCH01000014">
    <property type="protein sequence ID" value="TNJ38694.1"/>
    <property type="molecule type" value="Genomic_DNA"/>
</dbReference>
<dbReference type="Proteomes" id="UP000308271">
    <property type="component" value="Unassembled WGS sequence"/>
</dbReference>
<dbReference type="Gene3D" id="3.40.50.2000">
    <property type="entry name" value="Glycogen Phosphorylase B"/>
    <property type="match status" value="2"/>
</dbReference>
<dbReference type="GO" id="GO:0008713">
    <property type="term" value="F:ADP-heptose-lipopolysaccharide heptosyltransferase activity"/>
    <property type="evidence" value="ECO:0007669"/>
    <property type="project" value="TreeGrafter"/>
</dbReference>
<keyword evidence="1" id="KW-0328">Glycosyltransferase</keyword>
<dbReference type="InterPro" id="IPR002201">
    <property type="entry name" value="Glyco_trans_9"/>
</dbReference>
<dbReference type="GO" id="GO:0009244">
    <property type="term" value="P:lipopolysaccharide core region biosynthetic process"/>
    <property type="evidence" value="ECO:0007669"/>
    <property type="project" value="TreeGrafter"/>
</dbReference>
<dbReference type="AlphaFoldDB" id="A0A5C4S5F7"/>
<organism evidence="3 4">
    <name type="scientific">Chlorobaculum thiosulfatiphilum</name>
    <name type="common">Chlorobium limicola f.sp. thiosulfatophilum</name>
    <dbReference type="NCBI Taxonomy" id="115852"/>
    <lineage>
        <taxon>Bacteria</taxon>
        <taxon>Pseudomonadati</taxon>
        <taxon>Chlorobiota</taxon>
        <taxon>Chlorobiia</taxon>
        <taxon>Chlorobiales</taxon>
        <taxon>Chlorobiaceae</taxon>
        <taxon>Chlorobaculum</taxon>
    </lineage>
</organism>
<comment type="caution">
    <text evidence="3">The sequence shown here is derived from an EMBL/GenBank/DDBJ whole genome shotgun (WGS) entry which is preliminary data.</text>
</comment>
<evidence type="ECO:0000313" key="4">
    <source>
        <dbReference type="Proteomes" id="UP000308271"/>
    </source>
</evidence>
<name>A0A5C4S5F7_CHLTI</name>
<proteinExistence type="predicted"/>
<keyword evidence="4" id="KW-1185">Reference proteome</keyword>
<keyword evidence="2 3" id="KW-0808">Transferase</keyword>
<evidence type="ECO:0000256" key="1">
    <source>
        <dbReference type="ARBA" id="ARBA00022676"/>
    </source>
</evidence>
<sequence length="342" mass="36828">MVGVLVVTDPAAIRRVLVVRLSAIGDIVLTTPVLAELHRALPQARIDFCTKAPFSPLVASNLAVASVVTPESITPGSAYDLVIDLQNNRRSRALIRKIRAAEVRRYHKRNWKKLLLVQFKINVSDGCRSVVERYGEALGGLAPKITASCSLSPSPEDRAFAAGALSADSPVLALCFGANHFTKRYPLERFARIIELVTAATPARVLLLGGKEDELEAQRLMALLPAAARGRVLSLAGKATLMQSAALLSGVDAVLTNDTGLMHIASAFGKKLFVIFGSSVKAFGFMPWGAEYELFETPGLACRPCSHIGRGSCPKGHFRCMTEIAPERIAGRIVETLNQRSS</sequence>
<dbReference type="PANTHER" id="PTHR30160:SF1">
    <property type="entry name" value="LIPOPOLYSACCHARIDE 1,2-N-ACETYLGLUCOSAMINETRANSFERASE-RELATED"/>
    <property type="match status" value="1"/>
</dbReference>
<dbReference type="OrthoDB" id="9768048at2"/>
<gene>
    <name evidence="3" type="ORF">FGF66_07520</name>
</gene>
<reference evidence="3 4" key="1">
    <citation type="submission" date="2019-05" db="EMBL/GenBank/DDBJ databases">
        <title>Draft Whole-Genome sequence of the green sulfur bacterium Chlorobaculum thiosulfatiphilum DSM 249.</title>
        <authorList>
            <person name="Meyer T.E."/>
            <person name="Kyndt J.A."/>
        </authorList>
    </citation>
    <scope>NUCLEOTIDE SEQUENCE [LARGE SCALE GENOMIC DNA]</scope>
    <source>
        <strain evidence="3 4">DSM 249</strain>
    </source>
</reference>
<protein>
    <submittedName>
        <fullName evidence="3">Glycosyltransferase family 9 protein</fullName>
    </submittedName>
</protein>
<accession>A0A5C4S5F7</accession>
<dbReference type="GO" id="GO:0005829">
    <property type="term" value="C:cytosol"/>
    <property type="evidence" value="ECO:0007669"/>
    <property type="project" value="TreeGrafter"/>
</dbReference>